<keyword evidence="2" id="KW-0472">Membrane</keyword>
<keyword evidence="2" id="KW-0812">Transmembrane</keyword>
<gene>
    <name evidence="4" type="ORF">F4559_006226</name>
</gene>
<feature type="transmembrane region" description="Helical" evidence="2">
    <location>
        <begin position="6"/>
        <end position="28"/>
    </location>
</feature>
<dbReference type="Proteomes" id="UP000542674">
    <property type="component" value="Unassembled WGS sequence"/>
</dbReference>
<evidence type="ECO:0000313" key="4">
    <source>
        <dbReference type="EMBL" id="MBB4968867.1"/>
    </source>
</evidence>
<protein>
    <submittedName>
        <fullName evidence="4">Endonuclease/exonuclease/phosphatase (EEP) superfamily protein YafD</fullName>
    </submittedName>
</protein>
<organism evidence="4 5">
    <name type="scientific">Saccharothrix violaceirubra</name>
    <dbReference type="NCBI Taxonomy" id="413306"/>
    <lineage>
        <taxon>Bacteria</taxon>
        <taxon>Bacillati</taxon>
        <taxon>Actinomycetota</taxon>
        <taxon>Actinomycetes</taxon>
        <taxon>Pseudonocardiales</taxon>
        <taxon>Pseudonocardiaceae</taxon>
        <taxon>Saccharothrix</taxon>
    </lineage>
</organism>
<evidence type="ECO:0000259" key="3">
    <source>
        <dbReference type="Pfam" id="PF03372"/>
    </source>
</evidence>
<dbReference type="InterPro" id="IPR005135">
    <property type="entry name" value="Endo/exonuclease/phosphatase"/>
</dbReference>
<dbReference type="GO" id="GO:0004519">
    <property type="term" value="F:endonuclease activity"/>
    <property type="evidence" value="ECO:0007669"/>
    <property type="project" value="UniProtKB-KW"/>
</dbReference>
<dbReference type="AlphaFoldDB" id="A0A7W7WZ29"/>
<feature type="transmembrane region" description="Helical" evidence="2">
    <location>
        <begin position="62"/>
        <end position="84"/>
    </location>
</feature>
<keyword evidence="5" id="KW-1185">Reference proteome</keyword>
<dbReference type="InterPro" id="IPR036691">
    <property type="entry name" value="Endo/exonu/phosph_ase_sf"/>
</dbReference>
<feature type="transmembrane region" description="Helical" evidence="2">
    <location>
        <begin position="35"/>
        <end position="56"/>
    </location>
</feature>
<evidence type="ECO:0000256" key="1">
    <source>
        <dbReference type="SAM" id="MobiDB-lite"/>
    </source>
</evidence>
<dbReference type="Pfam" id="PF03372">
    <property type="entry name" value="Exo_endo_phos"/>
    <property type="match status" value="1"/>
</dbReference>
<feature type="compositionally biased region" description="Basic and acidic residues" evidence="1">
    <location>
        <begin position="209"/>
        <end position="234"/>
    </location>
</feature>
<keyword evidence="4" id="KW-0378">Hydrolase</keyword>
<proteinExistence type="predicted"/>
<comment type="caution">
    <text evidence="4">The sequence shown here is derived from an EMBL/GenBank/DDBJ whole genome shotgun (WGS) entry which is preliminary data.</text>
</comment>
<reference evidence="4 5" key="1">
    <citation type="submission" date="2020-08" db="EMBL/GenBank/DDBJ databases">
        <title>Sequencing the genomes of 1000 actinobacteria strains.</title>
        <authorList>
            <person name="Klenk H.-P."/>
        </authorList>
    </citation>
    <scope>NUCLEOTIDE SEQUENCE [LARGE SCALE GENOMIC DNA]</scope>
    <source>
        <strain evidence="4 5">DSM 45084</strain>
    </source>
</reference>
<dbReference type="EMBL" id="JACHJS010000001">
    <property type="protein sequence ID" value="MBB4968867.1"/>
    <property type="molecule type" value="Genomic_DNA"/>
</dbReference>
<dbReference type="GO" id="GO:0004527">
    <property type="term" value="F:exonuclease activity"/>
    <property type="evidence" value="ECO:0007669"/>
    <property type="project" value="UniProtKB-KW"/>
</dbReference>
<dbReference type="RefSeq" id="WP_184674609.1">
    <property type="nucleotide sequence ID" value="NZ_BAABAI010000043.1"/>
</dbReference>
<name>A0A7W7WZ29_9PSEU</name>
<accession>A0A7W7WZ29</accession>
<evidence type="ECO:0000256" key="2">
    <source>
        <dbReference type="SAM" id="Phobius"/>
    </source>
</evidence>
<keyword evidence="4" id="KW-0269">Exonuclease</keyword>
<dbReference type="Gene3D" id="3.60.10.10">
    <property type="entry name" value="Endonuclease/exonuclease/phosphatase"/>
    <property type="match status" value="1"/>
</dbReference>
<sequence length="332" mass="35466">MNRRRVGSWALGAAAGLFVVFGGVRLLGIDGGQHLLALTSLTPYVLIVGIVLGVIALVVRKWVVAAVTLLLSAVLVGAVVPRAFADGAERVDGREVRIMSANLMVGKAVAEDVVRVVASQDVDILTMQELTPAMVKDFERAGLDRFLPYRVFLDEPGGSGSGIASRHPLTRKDLTGPSTMRQAGAVVDLPGTDVEILSVHPLPPVVGDSAEHWQRDMDGLPRRDSARRDSARRDSAGPIRILAGDFNATLDHAGLRRLLDSGYVDAADRTGHGLTPTWPADGSWLPPVTIDHVLADDRCQVLDYAVFDIADTDHRAIVSRLVVPSAPGRPTP</sequence>
<keyword evidence="4" id="KW-0255">Endonuclease</keyword>
<keyword evidence="4" id="KW-0540">Nuclease</keyword>
<dbReference type="SUPFAM" id="SSF56219">
    <property type="entry name" value="DNase I-like"/>
    <property type="match status" value="1"/>
</dbReference>
<feature type="domain" description="Endonuclease/exonuclease/phosphatase" evidence="3">
    <location>
        <begin position="99"/>
        <end position="314"/>
    </location>
</feature>
<keyword evidence="2" id="KW-1133">Transmembrane helix</keyword>
<evidence type="ECO:0000313" key="5">
    <source>
        <dbReference type="Proteomes" id="UP000542674"/>
    </source>
</evidence>
<feature type="region of interest" description="Disordered" evidence="1">
    <location>
        <begin position="207"/>
        <end position="234"/>
    </location>
</feature>